<evidence type="ECO:0000259" key="1">
    <source>
        <dbReference type="PROSITE" id="PS50011"/>
    </source>
</evidence>
<dbReference type="InterPro" id="IPR011009">
    <property type="entry name" value="Kinase-like_dom_sf"/>
</dbReference>
<dbReference type="PROSITE" id="PS50011">
    <property type="entry name" value="PROTEIN_KINASE_DOM"/>
    <property type="match status" value="1"/>
</dbReference>
<reference evidence="2" key="1">
    <citation type="journal article" date="2018" name="DNA Res.">
        <title>Multiple hybrid de novo genome assembly of finger millet, an orphan allotetraploid crop.</title>
        <authorList>
            <person name="Hatakeyama M."/>
            <person name="Aluri S."/>
            <person name="Balachadran M.T."/>
            <person name="Sivarajan S.R."/>
            <person name="Patrignani A."/>
            <person name="Gruter S."/>
            <person name="Poveda L."/>
            <person name="Shimizu-Inatsugi R."/>
            <person name="Baeten J."/>
            <person name="Francoijs K.J."/>
            <person name="Nataraja K.N."/>
            <person name="Reddy Y.A.N."/>
            <person name="Phadnis S."/>
            <person name="Ravikumar R.L."/>
            <person name="Schlapbach R."/>
            <person name="Sreeman S.M."/>
            <person name="Shimizu K.K."/>
        </authorList>
    </citation>
    <scope>NUCLEOTIDE SEQUENCE</scope>
</reference>
<dbReference type="GO" id="GO:0005524">
    <property type="term" value="F:ATP binding"/>
    <property type="evidence" value="ECO:0007669"/>
    <property type="project" value="InterPro"/>
</dbReference>
<reference evidence="2" key="2">
    <citation type="submission" date="2021-12" db="EMBL/GenBank/DDBJ databases">
        <title>Resequencing data analysis of finger millet.</title>
        <authorList>
            <person name="Hatakeyama M."/>
            <person name="Aluri S."/>
            <person name="Balachadran M.T."/>
            <person name="Sivarajan S.R."/>
            <person name="Poveda L."/>
            <person name="Shimizu-Inatsugi R."/>
            <person name="Schlapbach R."/>
            <person name="Sreeman S.M."/>
            <person name="Shimizu K.K."/>
        </authorList>
    </citation>
    <scope>NUCLEOTIDE SEQUENCE</scope>
</reference>
<name>A0AAV5CQ38_ELECO</name>
<dbReference type="EMBL" id="BQKI01000008">
    <property type="protein sequence ID" value="GJN00012.1"/>
    <property type="molecule type" value="Genomic_DNA"/>
</dbReference>
<dbReference type="SUPFAM" id="SSF56112">
    <property type="entry name" value="Protein kinase-like (PK-like)"/>
    <property type="match status" value="1"/>
</dbReference>
<evidence type="ECO:0000313" key="2">
    <source>
        <dbReference type="EMBL" id="GJN00012.1"/>
    </source>
</evidence>
<dbReference type="Gene3D" id="1.10.510.10">
    <property type="entry name" value="Transferase(Phosphotransferase) domain 1"/>
    <property type="match status" value="2"/>
</dbReference>
<organism evidence="2 3">
    <name type="scientific">Eleusine coracana subsp. coracana</name>
    <dbReference type="NCBI Taxonomy" id="191504"/>
    <lineage>
        <taxon>Eukaryota</taxon>
        <taxon>Viridiplantae</taxon>
        <taxon>Streptophyta</taxon>
        <taxon>Embryophyta</taxon>
        <taxon>Tracheophyta</taxon>
        <taxon>Spermatophyta</taxon>
        <taxon>Magnoliopsida</taxon>
        <taxon>Liliopsida</taxon>
        <taxon>Poales</taxon>
        <taxon>Poaceae</taxon>
        <taxon>PACMAD clade</taxon>
        <taxon>Chloridoideae</taxon>
        <taxon>Cynodonteae</taxon>
        <taxon>Eleusininae</taxon>
        <taxon>Eleusine</taxon>
    </lineage>
</organism>
<dbReference type="GO" id="GO:0016020">
    <property type="term" value="C:membrane"/>
    <property type="evidence" value="ECO:0007669"/>
    <property type="project" value="TreeGrafter"/>
</dbReference>
<keyword evidence="3" id="KW-1185">Reference proteome</keyword>
<dbReference type="AlphaFoldDB" id="A0AAV5CQ38"/>
<gene>
    <name evidence="2" type="primary">ga17159</name>
    <name evidence="2" type="ORF">PR202_ga17159</name>
</gene>
<evidence type="ECO:0000313" key="3">
    <source>
        <dbReference type="Proteomes" id="UP001054889"/>
    </source>
</evidence>
<dbReference type="PANTHER" id="PTHR48055">
    <property type="entry name" value="LEUCINE-RICH REPEAT RECEPTOR PROTEIN KINASE EMS1"/>
    <property type="match status" value="1"/>
</dbReference>
<dbReference type="PANTHER" id="PTHR48055:SF22">
    <property type="entry name" value="LEUCINE-RICH REPEAT RECEPTOR-LIKE SERINE_THREONINE_TYROSINE-PROTEIN KINASE SOBIR1"/>
    <property type="match status" value="1"/>
</dbReference>
<dbReference type="GO" id="GO:0004672">
    <property type="term" value="F:protein kinase activity"/>
    <property type="evidence" value="ECO:0007669"/>
    <property type="project" value="InterPro"/>
</dbReference>
<dbReference type="Proteomes" id="UP001054889">
    <property type="component" value="Unassembled WGS sequence"/>
</dbReference>
<dbReference type="InterPro" id="IPR000719">
    <property type="entry name" value="Prot_kinase_dom"/>
</dbReference>
<protein>
    <recommendedName>
        <fullName evidence="1">Protein kinase domain-containing protein</fullName>
    </recommendedName>
</protein>
<dbReference type="InterPro" id="IPR051564">
    <property type="entry name" value="LRR_receptor-like_kinase"/>
</dbReference>
<comment type="caution">
    <text evidence="2">The sequence shown here is derived from an EMBL/GenBank/DDBJ whole genome shotgun (WGS) entry which is preliminary data.</text>
</comment>
<sequence length="212" mass="23430">MEARIADFGLAKTMPDEHTHFTASKVAGTLGYIAPEYHQTYKFTVDDIGLVKWLRRLMQDGDLAQAIDPAIAGQGFEEQILLVLRIAVFCTAHEPKERPTAKDVRSIAEQDPWFGCVELDDTGRRRRPQGAEAAGRFMAVQTMEPRGAAAAEATMSIASGARHGITTDGDKPGLRHCALQARRGGSEQQCEQVMPWRPSLRVAPAMRVRMRD</sequence>
<proteinExistence type="predicted"/>
<feature type="domain" description="Protein kinase" evidence="1">
    <location>
        <begin position="1"/>
        <end position="114"/>
    </location>
</feature>
<accession>A0AAV5CQ38</accession>